<gene>
    <name evidence="1" type="ORF">KIPB_010471</name>
</gene>
<dbReference type="AlphaFoldDB" id="A0A9K3D6M0"/>
<sequence>MVNTVYQSCHFLRLTPLPDATKLNMTEELE</sequence>
<keyword evidence="2" id="KW-1185">Reference proteome</keyword>
<evidence type="ECO:0000313" key="1">
    <source>
        <dbReference type="EMBL" id="GIQ88264.1"/>
    </source>
</evidence>
<protein>
    <submittedName>
        <fullName evidence="1">Uncharacterized protein</fullName>
    </submittedName>
</protein>
<evidence type="ECO:0000313" key="2">
    <source>
        <dbReference type="Proteomes" id="UP000265618"/>
    </source>
</evidence>
<name>A0A9K3D6M0_9EUKA</name>
<reference evidence="1 2" key="1">
    <citation type="journal article" date="2018" name="PLoS ONE">
        <title>The draft genome of Kipferlia bialata reveals reductive genome evolution in fornicate parasites.</title>
        <authorList>
            <person name="Tanifuji G."/>
            <person name="Takabayashi S."/>
            <person name="Kume K."/>
            <person name="Takagi M."/>
            <person name="Nakayama T."/>
            <person name="Kamikawa R."/>
            <person name="Inagaki Y."/>
            <person name="Hashimoto T."/>
        </authorList>
    </citation>
    <scope>NUCLEOTIDE SEQUENCE [LARGE SCALE GENOMIC DNA]</scope>
    <source>
        <strain evidence="1">NY0173</strain>
    </source>
</reference>
<organism evidence="1 2">
    <name type="scientific">Kipferlia bialata</name>
    <dbReference type="NCBI Taxonomy" id="797122"/>
    <lineage>
        <taxon>Eukaryota</taxon>
        <taxon>Metamonada</taxon>
        <taxon>Carpediemonas-like organisms</taxon>
        <taxon>Kipferlia</taxon>
    </lineage>
</organism>
<proteinExistence type="predicted"/>
<dbReference type="EMBL" id="BDIP01003907">
    <property type="protein sequence ID" value="GIQ88264.1"/>
    <property type="molecule type" value="Genomic_DNA"/>
</dbReference>
<accession>A0A9K3D6M0</accession>
<dbReference type="Proteomes" id="UP000265618">
    <property type="component" value="Unassembled WGS sequence"/>
</dbReference>
<feature type="non-terminal residue" evidence="1">
    <location>
        <position position="1"/>
    </location>
</feature>
<comment type="caution">
    <text evidence="1">The sequence shown here is derived from an EMBL/GenBank/DDBJ whole genome shotgun (WGS) entry which is preliminary data.</text>
</comment>